<dbReference type="CDD" id="cd02440">
    <property type="entry name" value="AdoMet_MTases"/>
    <property type="match status" value="1"/>
</dbReference>
<reference evidence="6 7" key="1">
    <citation type="submission" date="2020-08" db="EMBL/GenBank/DDBJ databases">
        <title>Sequencing the genomes of 1000 actinobacteria strains.</title>
        <authorList>
            <person name="Klenk H.-P."/>
        </authorList>
    </citation>
    <scope>NUCLEOTIDE SEQUENCE [LARGE SCALE GENOMIC DNA]</scope>
    <source>
        <strain evidence="6 7">DSM 41530</strain>
    </source>
</reference>
<evidence type="ECO:0000256" key="3">
    <source>
        <dbReference type="ARBA" id="ARBA00022691"/>
    </source>
</evidence>
<dbReference type="InterPro" id="IPR036388">
    <property type="entry name" value="WH-like_DNA-bd_sf"/>
</dbReference>
<evidence type="ECO:0000259" key="4">
    <source>
        <dbReference type="Pfam" id="PF00891"/>
    </source>
</evidence>
<dbReference type="SUPFAM" id="SSF53335">
    <property type="entry name" value="S-adenosyl-L-methionine-dependent methyltransferases"/>
    <property type="match status" value="1"/>
</dbReference>
<dbReference type="PANTHER" id="PTHR43712:SF2">
    <property type="entry name" value="O-METHYLTRANSFERASE CICE"/>
    <property type="match status" value="1"/>
</dbReference>
<evidence type="ECO:0000313" key="7">
    <source>
        <dbReference type="Proteomes" id="UP000530530"/>
    </source>
</evidence>
<dbReference type="PROSITE" id="PS51683">
    <property type="entry name" value="SAM_OMT_II"/>
    <property type="match status" value="1"/>
</dbReference>
<dbReference type="PANTHER" id="PTHR43712">
    <property type="entry name" value="PUTATIVE (AFU_ORTHOLOGUE AFUA_4G14580)-RELATED"/>
    <property type="match status" value="1"/>
</dbReference>
<feature type="domain" description="O-methyltransferase dimerisation" evidence="5">
    <location>
        <begin position="91"/>
        <end position="167"/>
    </location>
</feature>
<dbReference type="Pfam" id="PF08100">
    <property type="entry name" value="Dimerisation"/>
    <property type="match status" value="1"/>
</dbReference>
<dbReference type="Pfam" id="PF00891">
    <property type="entry name" value="Methyltransf_2"/>
    <property type="match status" value="1"/>
</dbReference>
<evidence type="ECO:0000259" key="5">
    <source>
        <dbReference type="Pfam" id="PF08100"/>
    </source>
</evidence>
<dbReference type="InterPro" id="IPR012967">
    <property type="entry name" value="COMT_dimerisation"/>
</dbReference>
<dbReference type="Proteomes" id="UP000530530">
    <property type="component" value="Unassembled WGS sequence"/>
</dbReference>
<organism evidence="6 7">
    <name type="scientific">Streptomyces rapamycinicus</name>
    <dbReference type="NCBI Taxonomy" id="1226757"/>
    <lineage>
        <taxon>Bacteria</taxon>
        <taxon>Bacillati</taxon>
        <taxon>Actinomycetota</taxon>
        <taxon>Actinomycetes</taxon>
        <taxon>Kitasatosporales</taxon>
        <taxon>Streptomycetaceae</taxon>
        <taxon>Streptomyces</taxon>
        <taxon>Streptomyces violaceusniger group</taxon>
    </lineage>
</organism>
<evidence type="ECO:0000313" key="6">
    <source>
        <dbReference type="EMBL" id="MBB4781469.1"/>
    </source>
</evidence>
<accession>A0ABR6LGJ9</accession>
<evidence type="ECO:0008006" key="8">
    <source>
        <dbReference type="Google" id="ProtNLM"/>
    </source>
</evidence>
<keyword evidence="7" id="KW-1185">Reference proteome</keyword>
<dbReference type="InterPro" id="IPR001077">
    <property type="entry name" value="COMT_C"/>
</dbReference>
<dbReference type="SUPFAM" id="SSF46785">
    <property type="entry name" value="Winged helix' DNA-binding domain"/>
    <property type="match status" value="1"/>
</dbReference>
<protein>
    <recommendedName>
        <fullName evidence="8">O-methyltransferase</fullName>
    </recommendedName>
</protein>
<dbReference type="InterPro" id="IPR036390">
    <property type="entry name" value="WH_DNA-bd_sf"/>
</dbReference>
<evidence type="ECO:0000256" key="1">
    <source>
        <dbReference type="ARBA" id="ARBA00022603"/>
    </source>
</evidence>
<keyword evidence="1" id="KW-0489">Methyltransferase</keyword>
<comment type="caution">
    <text evidence="6">The sequence shown here is derived from an EMBL/GenBank/DDBJ whole genome shotgun (WGS) entry which is preliminary data.</text>
</comment>
<feature type="domain" description="O-methyltransferase C-terminal" evidence="4">
    <location>
        <begin position="195"/>
        <end position="394"/>
    </location>
</feature>
<dbReference type="Gene3D" id="1.10.10.10">
    <property type="entry name" value="Winged helix-like DNA-binding domain superfamily/Winged helix DNA-binding domain"/>
    <property type="match status" value="1"/>
</dbReference>
<dbReference type="InterPro" id="IPR029063">
    <property type="entry name" value="SAM-dependent_MTases_sf"/>
</dbReference>
<dbReference type="Gene3D" id="3.40.50.150">
    <property type="entry name" value="Vaccinia Virus protein VP39"/>
    <property type="match status" value="1"/>
</dbReference>
<proteinExistence type="predicted"/>
<keyword evidence="2" id="KW-0808">Transferase</keyword>
<name>A0ABR6LGJ9_9ACTN</name>
<dbReference type="EMBL" id="JACHNG010000001">
    <property type="protein sequence ID" value="MBB4781469.1"/>
    <property type="molecule type" value="Genomic_DNA"/>
</dbReference>
<sequence length="415" mass="45275">MISVLGRGASGETGPARIYSAIFRPDEPGAHTCPPVGSPIQDSCGARRQLARHRLAVLDRSMEKITMQKTQPQYTDGTEAPHEPPPSLQMLQLLAGFQISQALYVIAKLDVASQLEDGPIAVAELAARCGARPEMLRRIVRSLAPLGIFHQPNEDMVELTPLGATLSTRRPDSLRDVALYWMETHYLPFSEILHTVHTGEPAAQHYFGKPFFDWIVADPRMAELQNRGMAGLVGGMRDRMFHGYRLPAGDVVADIGGADGTILSRLLASEPARRGILFDLPEILPGARKKIEECGMAERIDVVAGDFFVSVPSADVYVMAAILHDWDDASCVRILESVKESAAPGARLVVIEGVVPPGDEPHATKLIDLTMLALTTGKERDAAEWQELFSSAGFILDRIVPTADDYSFIEAHLGR</sequence>
<dbReference type="InterPro" id="IPR016461">
    <property type="entry name" value="COMT-like"/>
</dbReference>
<gene>
    <name evidence="6" type="ORF">BJY27_002430</name>
</gene>
<evidence type="ECO:0000256" key="2">
    <source>
        <dbReference type="ARBA" id="ARBA00022679"/>
    </source>
</evidence>
<keyword evidence="3" id="KW-0949">S-adenosyl-L-methionine</keyword>